<evidence type="ECO:0000256" key="1">
    <source>
        <dbReference type="SAM" id="SignalP"/>
    </source>
</evidence>
<accession>A0ABT0IKZ4</accession>
<proteinExistence type="predicted"/>
<dbReference type="Proteomes" id="UP001202827">
    <property type="component" value="Unassembled WGS sequence"/>
</dbReference>
<organism evidence="2 3">
    <name type="scientific">Neorhizobium turbinariae</name>
    <dbReference type="NCBI Taxonomy" id="2937795"/>
    <lineage>
        <taxon>Bacteria</taxon>
        <taxon>Pseudomonadati</taxon>
        <taxon>Pseudomonadota</taxon>
        <taxon>Alphaproteobacteria</taxon>
        <taxon>Hyphomicrobiales</taxon>
        <taxon>Rhizobiaceae</taxon>
        <taxon>Rhizobium/Agrobacterium group</taxon>
        <taxon>Neorhizobium</taxon>
    </lineage>
</organism>
<reference evidence="2 3" key="1">
    <citation type="submission" date="2022-04" db="EMBL/GenBank/DDBJ databases">
        <title>Rhizobium coralii sp. nov., isolated from coral Turbinaria peltata.</title>
        <authorList>
            <person name="Sun H."/>
        </authorList>
    </citation>
    <scope>NUCLEOTIDE SEQUENCE [LARGE SCALE GENOMIC DNA]</scope>
    <source>
        <strain evidence="2 3">NTR19</strain>
    </source>
</reference>
<dbReference type="Pfam" id="PF06037">
    <property type="entry name" value="DUF922"/>
    <property type="match status" value="1"/>
</dbReference>
<dbReference type="EMBL" id="JALPRY010000001">
    <property type="protein sequence ID" value="MCK8778547.1"/>
    <property type="molecule type" value="Genomic_DNA"/>
</dbReference>
<name>A0ABT0IKZ4_9HYPH</name>
<feature type="chain" id="PRO_5045483959" evidence="1">
    <location>
        <begin position="20"/>
        <end position="198"/>
    </location>
</feature>
<evidence type="ECO:0000313" key="2">
    <source>
        <dbReference type="EMBL" id="MCK8778547.1"/>
    </source>
</evidence>
<protein>
    <submittedName>
        <fullName evidence="2">DUF922 domain-containing protein</fullName>
    </submittedName>
</protein>
<keyword evidence="1" id="KW-0732">Signal</keyword>
<dbReference type="PIRSF" id="PIRSF010521">
    <property type="entry name" value="DUF922_bac"/>
    <property type="match status" value="1"/>
</dbReference>
<dbReference type="InterPro" id="IPR010321">
    <property type="entry name" value="DUF922"/>
</dbReference>
<feature type="signal peptide" evidence="1">
    <location>
        <begin position="1"/>
        <end position="19"/>
    </location>
</feature>
<dbReference type="RefSeq" id="WP_248681442.1">
    <property type="nucleotide sequence ID" value="NZ_JALPRY010000001.1"/>
</dbReference>
<gene>
    <name evidence="2" type="ORF">M0654_00995</name>
</gene>
<keyword evidence="3" id="KW-1185">Reference proteome</keyword>
<sequence>MRSFWLTAVAFLLAEAAMAQEPWQPVEEWKTYAISGTSGVELYASIGERGPKIGQEVRTIALTNFKLTWTRKYVPQPDGSCTLTTARPRLIITYTLPKPSSPLSQDLKRKWDAFITGVRRHEAVHGVMIKDMVKEIERVSIGLSAPNDPKCTKVRAALQAKLGEISRAQRQKSSDFDRVEMSDGGNVHQLILALVNGR</sequence>
<evidence type="ECO:0000313" key="3">
    <source>
        <dbReference type="Proteomes" id="UP001202827"/>
    </source>
</evidence>
<comment type="caution">
    <text evidence="2">The sequence shown here is derived from an EMBL/GenBank/DDBJ whole genome shotgun (WGS) entry which is preliminary data.</text>
</comment>